<keyword evidence="6" id="KW-1185">Reference proteome</keyword>
<dbReference type="InterPro" id="IPR017850">
    <property type="entry name" value="Alkaline_phosphatase_core_sf"/>
</dbReference>
<sequence length="523" mass="57973">MDVLDSFTAVMLKYLFKLQGHISGWTPDANMTHQRMFTVWSVVVLLHLSSVSGKGVLLIIGGDAGLQLGAYNNTDVRTPHLDELAKNGVVFTRAFSSSVSGGSASRSAILTGLPAHQNGMFGSRSDLSPFNSYREVLGVSSILSAQGIKTGIIGINSLGPDSVYKYDYSQTEANNDPLTIGRNITRINELVSDFFSQYRMENFFLVISLADAERCSEPSYGQFCENYGDGQASTGSIPDWSPVSYNGSLLKLPYFVPDLEDARQDLANMYRSVSRLDQGIGLYITSLVDAGLFATTLVIYTSTGGVSFPGAKYNAWDGGANVPLIIGSSGTSLSKVSDALVSSLDITPTIFDYLGIQLPQYSILGKRVTLTGQSLIPLLTNPTKSGQTEVFLTQNFIEVNDDITIRAIRNDTYKLIWNKFEKFPIVSEVFNSPTFIRLANLTKGREKTYWWRDLRSYTTRGQYELYDFTFDPYEVMNVADESRYQQTLQELQHKLAAWQRATNDPWLCPRDHVNIDGTCETYA</sequence>
<evidence type="ECO:0000313" key="6">
    <source>
        <dbReference type="Proteomes" id="UP001497497"/>
    </source>
</evidence>
<comment type="cofactor">
    <cofactor evidence="1">
        <name>Ca(2+)</name>
        <dbReference type="ChEBI" id="CHEBI:29108"/>
    </cofactor>
</comment>
<evidence type="ECO:0000313" key="5">
    <source>
        <dbReference type="EMBL" id="CAL1534342.1"/>
    </source>
</evidence>
<evidence type="ECO:0000256" key="1">
    <source>
        <dbReference type="ARBA" id="ARBA00001913"/>
    </source>
</evidence>
<evidence type="ECO:0000256" key="3">
    <source>
        <dbReference type="ARBA" id="ARBA00022801"/>
    </source>
</evidence>
<organism evidence="5 6">
    <name type="scientific">Lymnaea stagnalis</name>
    <name type="common">Great pond snail</name>
    <name type="synonym">Helix stagnalis</name>
    <dbReference type="NCBI Taxonomy" id="6523"/>
    <lineage>
        <taxon>Eukaryota</taxon>
        <taxon>Metazoa</taxon>
        <taxon>Spiralia</taxon>
        <taxon>Lophotrochozoa</taxon>
        <taxon>Mollusca</taxon>
        <taxon>Gastropoda</taxon>
        <taxon>Heterobranchia</taxon>
        <taxon>Euthyneura</taxon>
        <taxon>Panpulmonata</taxon>
        <taxon>Hygrophila</taxon>
        <taxon>Lymnaeoidea</taxon>
        <taxon>Lymnaeidae</taxon>
        <taxon>Lymnaea</taxon>
    </lineage>
</organism>
<keyword evidence="3" id="KW-0378">Hydrolase</keyword>
<comment type="caution">
    <text evidence="5">The sequence shown here is derived from an EMBL/GenBank/DDBJ whole genome shotgun (WGS) entry which is preliminary data.</text>
</comment>
<evidence type="ECO:0000256" key="2">
    <source>
        <dbReference type="ARBA" id="ARBA00008779"/>
    </source>
</evidence>
<dbReference type="Gene3D" id="3.40.720.10">
    <property type="entry name" value="Alkaline Phosphatase, subunit A"/>
    <property type="match status" value="1"/>
</dbReference>
<accession>A0AAV2HKV6</accession>
<comment type="similarity">
    <text evidence="2">Belongs to the sulfatase family.</text>
</comment>
<dbReference type="Proteomes" id="UP001497497">
    <property type="component" value="Unassembled WGS sequence"/>
</dbReference>
<dbReference type="SUPFAM" id="SSF53649">
    <property type="entry name" value="Alkaline phosphatase-like"/>
    <property type="match status" value="1"/>
</dbReference>
<gene>
    <name evidence="5" type="ORF">GSLYS_00008302001</name>
</gene>
<dbReference type="AlphaFoldDB" id="A0AAV2HKV6"/>
<proteinExistence type="inferred from homology"/>
<dbReference type="InterPro" id="IPR000917">
    <property type="entry name" value="Sulfatase_N"/>
</dbReference>
<dbReference type="EMBL" id="CAXITT010000168">
    <property type="protein sequence ID" value="CAL1534342.1"/>
    <property type="molecule type" value="Genomic_DNA"/>
</dbReference>
<evidence type="ECO:0000259" key="4">
    <source>
        <dbReference type="Pfam" id="PF00884"/>
    </source>
</evidence>
<dbReference type="Pfam" id="PF00884">
    <property type="entry name" value="Sulfatase"/>
    <property type="match status" value="1"/>
</dbReference>
<dbReference type="PANTHER" id="PTHR42693">
    <property type="entry name" value="ARYLSULFATASE FAMILY MEMBER"/>
    <property type="match status" value="1"/>
</dbReference>
<name>A0AAV2HKV6_LYMST</name>
<feature type="domain" description="Sulfatase N-terminal" evidence="4">
    <location>
        <begin position="56"/>
        <end position="356"/>
    </location>
</feature>
<dbReference type="PANTHER" id="PTHR42693:SF53">
    <property type="entry name" value="ENDO-4-O-SULFATASE"/>
    <property type="match status" value="1"/>
</dbReference>
<dbReference type="GO" id="GO:0004065">
    <property type="term" value="F:arylsulfatase activity"/>
    <property type="evidence" value="ECO:0007669"/>
    <property type="project" value="TreeGrafter"/>
</dbReference>
<protein>
    <recommendedName>
        <fullName evidence="4">Sulfatase N-terminal domain-containing protein</fullName>
    </recommendedName>
</protein>
<dbReference type="InterPro" id="IPR050738">
    <property type="entry name" value="Sulfatase"/>
</dbReference>
<reference evidence="5 6" key="1">
    <citation type="submission" date="2024-04" db="EMBL/GenBank/DDBJ databases">
        <authorList>
            <consortium name="Genoscope - CEA"/>
            <person name="William W."/>
        </authorList>
    </citation>
    <scope>NUCLEOTIDE SEQUENCE [LARGE SCALE GENOMIC DNA]</scope>
</reference>